<evidence type="ECO:0000313" key="3">
    <source>
        <dbReference type="EMBL" id="MDG3006100.1"/>
    </source>
</evidence>
<dbReference type="Gene3D" id="3.30.70.1430">
    <property type="entry name" value="Multidrug efflux transporter AcrB pore domain"/>
    <property type="match status" value="2"/>
</dbReference>
<proteinExistence type="predicted"/>
<feature type="transmembrane region" description="Helical" evidence="2">
    <location>
        <begin position="429"/>
        <end position="448"/>
    </location>
</feature>
<feature type="transmembrane region" description="Helical" evidence="2">
    <location>
        <begin position="1012"/>
        <end position="1033"/>
    </location>
</feature>
<dbReference type="RefSeq" id="WP_277862402.1">
    <property type="nucleotide sequence ID" value="NZ_JARRAG010000002.1"/>
</dbReference>
<dbReference type="InterPro" id="IPR027463">
    <property type="entry name" value="AcrB_DN_DC_subdom"/>
</dbReference>
<reference evidence="3 4" key="1">
    <citation type="submission" date="2023-03" db="EMBL/GenBank/DDBJ databases">
        <title>Paludisphaera mucosa sp. nov. a novel planctomycete from northern fen.</title>
        <authorList>
            <person name="Ivanova A."/>
        </authorList>
    </citation>
    <scope>NUCLEOTIDE SEQUENCE [LARGE SCALE GENOMIC DNA]</scope>
    <source>
        <strain evidence="3 4">Pla2</strain>
    </source>
</reference>
<feature type="transmembrane region" description="Helical" evidence="2">
    <location>
        <begin position="531"/>
        <end position="550"/>
    </location>
</feature>
<dbReference type="SUPFAM" id="SSF82714">
    <property type="entry name" value="Multidrug efflux transporter AcrB TolC docking domain, DN and DC subdomains"/>
    <property type="match status" value="1"/>
</dbReference>
<feature type="transmembrane region" description="Helical" evidence="2">
    <location>
        <begin position="356"/>
        <end position="374"/>
    </location>
</feature>
<name>A0ABT6FFD5_9BACT</name>
<dbReference type="Gene3D" id="3.30.70.1440">
    <property type="entry name" value="Multidrug efflux transporter AcrB pore domain"/>
    <property type="match status" value="1"/>
</dbReference>
<feature type="transmembrane region" description="Helical" evidence="2">
    <location>
        <begin position="937"/>
        <end position="958"/>
    </location>
</feature>
<dbReference type="Gene3D" id="3.30.70.1320">
    <property type="entry name" value="Multidrug efflux transporter AcrB pore domain like"/>
    <property type="match status" value="1"/>
</dbReference>
<feature type="compositionally biased region" description="Basic and acidic residues" evidence="1">
    <location>
        <begin position="1121"/>
        <end position="1147"/>
    </location>
</feature>
<keyword evidence="2" id="KW-0472">Membrane</keyword>
<protein>
    <submittedName>
        <fullName evidence="3">Efflux RND transporter permease subunit</fullName>
    </submittedName>
</protein>
<dbReference type="PANTHER" id="PTHR32063">
    <property type="match status" value="1"/>
</dbReference>
<keyword evidence="2" id="KW-1133">Transmembrane helix</keyword>
<feature type="transmembrane region" description="Helical" evidence="2">
    <location>
        <begin position="1053"/>
        <end position="1074"/>
    </location>
</feature>
<sequence length="1147" mass="124136">MNPIIFALRRPVTVLMLMLALAIGGLYSLYRMQKDIFPSLNQPVLYVVHSYGGMDPKQIEGLVTNVYETFFQYISGLEHVESRSLQSMVVMKLYFQPGTDMAEATANTVAYSNKAVSIMPVGSQPPFLIRLDAGSLPVGYLVLNSETKSIGEIQDMAMYRVRPLFASLPGTMSPPPFGGNIRAIVINLDPDRLRSYNLSPQDIVDAIDRGNYASPSGNVTIKDQMTVVPANTMVLDPQELAKVPLKLGQNVYIRDVGSVSDSTDIPTGYALVNGRKSVYMPVVKRADASTLNVVNEVKANVGRFQAALPEDVKISFEFDESPIVHRAIESVGVEGALGAGLTGLMVLLFLRDIRSVIVVVLNIPLALLGSVIVLDLTGNTINIMTLGGLALAIGILVDEATVEVENIHTQMEHTPSIARAVRQGNLETAVPRLLALLCILSVFIPSFIMQGAVRELFVPLSLAVGASMITSYLLSSTLVPVLSVWLLSGHEHDHVKDQEKAATETRRGLFARVQGAFERVLEWAVAHRIKVVTAYLVVTTAVVVLVGSQLGRELFPRVNAGQFQMRVRPPEGTNFELTRQVAEKSLDVIAEEAGPENVAITMGYVGAIPPQFTVNLAYQWSRGPDDSMLRVGLKSGSGIDVFELQERLRKSLPEKIAPWFRDELKRLGVADDLAEDRASRLVFAFEPGDLISETMSLGSPAPIEVVVTGRDLSQTAAFMDKIYEKLEAIPTLRDLQIQQTLHYPTVQVAVDRERAGLSGITAHDIGDSLIAATYSSRYTSRNYWRDDVSGTSYQVQVQVPPIKMTEATDVALIPMTTRSAGGTRPQPAQVVASNPEPPLLLRDVATVMRGNMPGEIDRYNMRRYLSVTANVEGEDLGRAIGRVEAAIKAVGKPPRGVEIDMRGQVKPMQQMFTSLQIGLGVAVLVILIMLTAYFQSFLLALTAVASVPAVLMGVVLALYATNTTLNIESFMGAIMAVGVAVSNAILLVSFADRHRREEHMEPALAAETAAKGRLRPILMTSCAMISGMIPMSLGLEEGSEQNAPLGRAVMGGMAMSTFAALLVIPSVFTLLMAWARKESPSLDPDDPESPHYSPEPPQHHAGHAATTSANGGVASVNGRGGGDHPQPDGDGRPSEQPQKEPPHVHSS</sequence>
<dbReference type="Gene3D" id="3.30.2090.10">
    <property type="entry name" value="Multidrug efflux transporter AcrB TolC docking domain, DN and DC subdomains"/>
    <property type="match status" value="2"/>
</dbReference>
<feature type="transmembrane region" description="Helical" evidence="2">
    <location>
        <begin position="12"/>
        <end position="30"/>
    </location>
</feature>
<evidence type="ECO:0000313" key="4">
    <source>
        <dbReference type="Proteomes" id="UP001216907"/>
    </source>
</evidence>
<dbReference type="SUPFAM" id="SSF82693">
    <property type="entry name" value="Multidrug efflux transporter AcrB pore domain, PN1, PN2, PC1 and PC2 subdomains"/>
    <property type="match status" value="2"/>
</dbReference>
<dbReference type="Proteomes" id="UP001216907">
    <property type="component" value="Unassembled WGS sequence"/>
</dbReference>
<dbReference type="InterPro" id="IPR001036">
    <property type="entry name" value="Acrflvin-R"/>
</dbReference>
<keyword evidence="4" id="KW-1185">Reference proteome</keyword>
<feature type="region of interest" description="Disordered" evidence="1">
    <location>
        <begin position="1080"/>
        <end position="1147"/>
    </location>
</feature>
<evidence type="ECO:0000256" key="1">
    <source>
        <dbReference type="SAM" id="MobiDB-lite"/>
    </source>
</evidence>
<comment type="caution">
    <text evidence="3">The sequence shown here is derived from an EMBL/GenBank/DDBJ whole genome shotgun (WGS) entry which is preliminary data.</text>
</comment>
<organism evidence="3 4">
    <name type="scientific">Paludisphaera mucosa</name>
    <dbReference type="NCBI Taxonomy" id="3030827"/>
    <lineage>
        <taxon>Bacteria</taxon>
        <taxon>Pseudomonadati</taxon>
        <taxon>Planctomycetota</taxon>
        <taxon>Planctomycetia</taxon>
        <taxon>Isosphaerales</taxon>
        <taxon>Isosphaeraceae</taxon>
        <taxon>Paludisphaera</taxon>
    </lineage>
</organism>
<dbReference type="SUPFAM" id="SSF82866">
    <property type="entry name" value="Multidrug efflux transporter AcrB transmembrane domain"/>
    <property type="match status" value="2"/>
</dbReference>
<accession>A0ABT6FFD5</accession>
<feature type="transmembrane region" description="Helical" evidence="2">
    <location>
        <begin position="970"/>
        <end position="991"/>
    </location>
</feature>
<feature type="transmembrane region" description="Helical" evidence="2">
    <location>
        <begin position="460"/>
        <end position="487"/>
    </location>
</feature>
<dbReference type="EMBL" id="JARRAG010000002">
    <property type="protein sequence ID" value="MDG3006100.1"/>
    <property type="molecule type" value="Genomic_DNA"/>
</dbReference>
<keyword evidence="2" id="KW-0812">Transmembrane</keyword>
<dbReference type="PANTHER" id="PTHR32063:SF8">
    <property type="entry name" value="CATION EFFLUX PROTEIN"/>
    <property type="match status" value="1"/>
</dbReference>
<feature type="transmembrane region" description="Helical" evidence="2">
    <location>
        <begin position="911"/>
        <end position="930"/>
    </location>
</feature>
<dbReference type="Gene3D" id="1.20.1640.10">
    <property type="entry name" value="Multidrug efflux transporter AcrB transmembrane domain"/>
    <property type="match status" value="2"/>
</dbReference>
<dbReference type="Pfam" id="PF00873">
    <property type="entry name" value="ACR_tran"/>
    <property type="match status" value="2"/>
</dbReference>
<dbReference type="PRINTS" id="PR00702">
    <property type="entry name" value="ACRIFLAVINRP"/>
</dbReference>
<evidence type="ECO:0000256" key="2">
    <source>
        <dbReference type="SAM" id="Phobius"/>
    </source>
</evidence>
<gene>
    <name evidence="3" type="ORF">PZE19_20190</name>
</gene>